<dbReference type="EMBL" id="CP042913">
    <property type="protein sequence ID" value="QEG35899.1"/>
    <property type="molecule type" value="Genomic_DNA"/>
</dbReference>
<proteinExistence type="predicted"/>
<dbReference type="KEGG" id="bgok:Pr1d_32060"/>
<keyword evidence="2" id="KW-0812">Transmembrane</keyword>
<gene>
    <name evidence="4" type="ORF">Pr1d_32060</name>
</gene>
<feature type="domain" description="Fungal lipase-type" evidence="3">
    <location>
        <begin position="147"/>
        <end position="274"/>
    </location>
</feature>
<name>A0A5B9QDM4_9BACT</name>
<dbReference type="GO" id="GO:0006629">
    <property type="term" value="P:lipid metabolic process"/>
    <property type="evidence" value="ECO:0007669"/>
    <property type="project" value="InterPro"/>
</dbReference>
<dbReference type="Pfam" id="PF01764">
    <property type="entry name" value="Lipase_3"/>
    <property type="match status" value="1"/>
</dbReference>
<protein>
    <submittedName>
        <fullName evidence="4">Lipase (Class 3)</fullName>
    </submittedName>
</protein>
<dbReference type="InterPro" id="IPR051218">
    <property type="entry name" value="Sec_MonoDiacylglyc_Lipase"/>
</dbReference>
<feature type="transmembrane region" description="Helical" evidence="2">
    <location>
        <begin position="34"/>
        <end position="54"/>
    </location>
</feature>
<reference evidence="4 5" key="1">
    <citation type="submission" date="2019-08" db="EMBL/GenBank/DDBJ databases">
        <title>Deep-cultivation of Planctomycetes and their phenomic and genomic characterization uncovers novel biology.</title>
        <authorList>
            <person name="Wiegand S."/>
            <person name="Jogler M."/>
            <person name="Boedeker C."/>
            <person name="Pinto D."/>
            <person name="Vollmers J."/>
            <person name="Rivas-Marin E."/>
            <person name="Kohn T."/>
            <person name="Peeters S.H."/>
            <person name="Heuer A."/>
            <person name="Rast P."/>
            <person name="Oberbeckmann S."/>
            <person name="Bunk B."/>
            <person name="Jeske O."/>
            <person name="Meyerdierks A."/>
            <person name="Storesund J.E."/>
            <person name="Kallscheuer N."/>
            <person name="Luecker S."/>
            <person name="Lage O.M."/>
            <person name="Pohl T."/>
            <person name="Merkel B.J."/>
            <person name="Hornburger P."/>
            <person name="Mueller R.-W."/>
            <person name="Bruemmer F."/>
            <person name="Labrenz M."/>
            <person name="Spormann A.M."/>
            <person name="Op den Camp H."/>
            <person name="Overmann J."/>
            <person name="Amann R."/>
            <person name="Jetten M.S.M."/>
            <person name="Mascher T."/>
            <person name="Medema M.H."/>
            <person name="Devos D.P."/>
            <person name="Kaster A.-K."/>
            <person name="Ovreas L."/>
            <person name="Rohde M."/>
            <person name="Galperin M.Y."/>
            <person name="Jogler C."/>
        </authorList>
    </citation>
    <scope>NUCLEOTIDE SEQUENCE [LARGE SCALE GENOMIC DNA]</scope>
    <source>
        <strain evidence="4 5">Pr1d</strain>
    </source>
</reference>
<feature type="compositionally biased region" description="Basic and acidic residues" evidence="1">
    <location>
        <begin position="303"/>
        <end position="312"/>
    </location>
</feature>
<sequence length="380" mass="42087">MNLFLSNLLAIFILGGLSLVASWFHPLPKCSKGLFWFGLAVITIGIVGLLVVVVSPPGREPTIPEPNWVRPDLPPSTNLVTILSADWDAAAYADWPVAELMGEISEAAYLAPVEAEAKLQSLGFTNVDSIKVASMLGYVLKKDDIAVIVFRGTDDVPDWIANLKTFPTRTSDGRVHRGFYKAYQSLSGQVKQLLRTHDTNCKTWITGHSLGGALAVLCAYDLIENENREVTGLITFGQPMVARKDFAQHLNDILNRKYAHFVNDADVVPRIPPSYRHCGSLVWYTEGMIRRSESQERSFGASADDRKVAATDREEDEEIEPLSEREFRELQRNLKAAETVPEVTPDGAPMVGGSSPLIEDHAMALYLEKILFFLNRDASN</sequence>
<evidence type="ECO:0000259" key="3">
    <source>
        <dbReference type="Pfam" id="PF01764"/>
    </source>
</evidence>
<dbReference type="Gene3D" id="3.40.50.1820">
    <property type="entry name" value="alpha/beta hydrolase"/>
    <property type="match status" value="1"/>
</dbReference>
<evidence type="ECO:0000256" key="1">
    <source>
        <dbReference type="SAM" id="MobiDB-lite"/>
    </source>
</evidence>
<dbReference type="SUPFAM" id="SSF53474">
    <property type="entry name" value="alpha/beta-Hydrolases"/>
    <property type="match status" value="1"/>
</dbReference>
<evidence type="ECO:0000313" key="4">
    <source>
        <dbReference type="EMBL" id="QEG35899.1"/>
    </source>
</evidence>
<dbReference type="CDD" id="cd00519">
    <property type="entry name" value="Lipase_3"/>
    <property type="match status" value="1"/>
</dbReference>
<dbReference type="AlphaFoldDB" id="A0A5B9QDM4"/>
<evidence type="ECO:0000313" key="5">
    <source>
        <dbReference type="Proteomes" id="UP000323917"/>
    </source>
</evidence>
<dbReference type="Proteomes" id="UP000323917">
    <property type="component" value="Chromosome"/>
</dbReference>
<accession>A0A5B9QDM4</accession>
<dbReference type="InterPro" id="IPR029058">
    <property type="entry name" value="AB_hydrolase_fold"/>
</dbReference>
<keyword evidence="5" id="KW-1185">Reference proteome</keyword>
<dbReference type="PANTHER" id="PTHR45856">
    <property type="entry name" value="ALPHA/BETA-HYDROLASES SUPERFAMILY PROTEIN"/>
    <property type="match status" value="1"/>
</dbReference>
<evidence type="ECO:0000256" key="2">
    <source>
        <dbReference type="SAM" id="Phobius"/>
    </source>
</evidence>
<dbReference type="RefSeq" id="WP_148074337.1">
    <property type="nucleotide sequence ID" value="NZ_CP042913.1"/>
</dbReference>
<keyword evidence="2" id="KW-0472">Membrane</keyword>
<organism evidence="4 5">
    <name type="scientific">Bythopirellula goksoeyrii</name>
    <dbReference type="NCBI Taxonomy" id="1400387"/>
    <lineage>
        <taxon>Bacteria</taxon>
        <taxon>Pseudomonadati</taxon>
        <taxon>Planctomycetota</taxon>
        <taxon>Planctomycetia</taxon>
        <taxon>Pirellulales</taxon>
        <taxon>Lacipirellulaceae</taxon>
        <taxon>Bythopirellula</taxon>
    </lineage>
</organism>
<dbReference type="PANTHER" id="PTHR45856:SF24">
    <property type="entry name" value="FUNGAL LIPASE-LIKE DOMAIN-CONTAINING PROTEIN"/>
    <property type="match status" value="1"/>
</dbReference>
<keyword evidence="2" id="KW-1133">Transmembrane helix</keyword>
<dbReference type="OrthoDB" id="5522031at2"/>
<dbReference type="InterPro" id="IPR002921">
    <property type="entry name" value="Fungal_lipase-type"/>
</dbReference>
<feature type="region of interest" description="Disordered" evidence="1">
    <location>
        <begin position="294"/>
        <end position="321"/>
    </location>
</feature>